<proteinExistence type="inferred from homology"/>
<dbReference type="Gene3D" id="2.40.37.10">
    <property type="entry name" value="Lyase, Ornithine Decarboxylase, Chain A, domain 1"/>
    <property type="match status" value="1"/>
</dbReference>
<dbReference type="Gramene" id="OMO87328">
    <property type="protein sequence ID" value="OMO87328"/>
    <property type="gene ID" value="CCACVL1_09126"/>
</dbReference>
<dbReference type="GO" id="GO:0033387">
    <property type="term" value="P:putrescine biosynthetic process from arginine, via ornithine"/>
    <property type="evidence" value="ECO:0007669"/>
    <property type="project" value="UniProtKB-UniPathway"/>
</dbReference>
<sequence>MPSSPKTLQAILGAPGLRGEKVTALSKDGLTAFIQSTISTKHEMKEPFYVLDLGVVMDLFDKWAQTLPMAQPFYAVKCNPNPAFLGTLAALGSNFDCASKAEIDSVLSLGVSPDRIVFANPCKAESHIKYAATVGVNLTTFDSKEELEKIKKWHPKCALLIRVKGPDDGGARCPLGPKYGALPEEVSPLLQAAQAAGLNVKGVSFHIGSGAMQFRAYREAIAEAKTVFETAASLGMPKLRVLNIGGGFTAGPQFAEAASAVKSALQDYFPNEPELTVIAEPGRFFAESAFTLATNIIGKRVRGDLREYWINDGIYGSMNCILYDHAVVTCTPLAEASKHGNPTCKGAKTHDSTVFGPTCDALDTVLKDYPLPELQVNDWLVFPNMGAYTAAAGSNFNGFNTSAILTYLACSNPI</sequence>
<evidence type="ECO:0000256" key="2">
    <source>
        <dbReference type="ARBA" id="ARBA00008872"/>
    </source>
</evidence>
<evidence type="ECO:0000256" key="3">
    <source>
        <dbReference type="ARBA" id="ARBA00022898"/>
    </source>
</evidence>
<evidence type="ECO:0000256" key="6">
    <source>
        <dbReference type="ARBA" id="ARBA00034138"/>
    </source>
</evidence>
<feature type="active site" description="Proton donor" evidence="9">
    <location>
        <position position="359"/>
    </location>
</feature>
<keyword evidence="3 9" id="KW-0663">Pyridoxal phosphate</keyword>
<dbReference type="InterPro" id="IPR022653">
    <property type="entry name" value="De-COase2_pyr-phos_BS"/>
</dbReference>
<dbReference type="SUPFAM" id="SSF51419">
    <property type="entry name" value="PLP-binding barrel"/>
    <property type="match status" value="1"/>
</dbReference>
<dbReference type="OrthoDB" id="5034579at2759"/>
<evidence type="ECO:0000259" key="11">
    <source>
        <dbReference type="Pfam" id="PF00278"/>
    </source>
</evidence>
<dbReference type="SUPFAM" id="SSF50621">
    <property type="entry name" value="Alanine racemase C-terminal domain-like"/>
    <property type="match status" value="1"/>
</dbReference>
<comment type="pathway">
    <text evidence="5">Amine and polyamine biosynthesis; putrescine biosynthesis via L-ornithine pathway; putrescine from L-ornithine: step 1/1.</text>
</comment>
<evidence type="ECO:0000256" key="9">
    <source>
        <dbReference type="PIRSR" id="PIRSR600183-50"/>
    </source>
</evidence>
<comment type="cofactor">
    <cofactor evidence="1 9">
        <name>pyridoxal 5'-phosphate</name>
        <dbReference type="ChEBI" id="CHEBI:597326"/>
    </cofactor>
</comment>
<evidence type="ECO:0000256" key="4">
    <source>
        <dbReference type="ARBA" id="ARBA00023239"/>
    </source>
</evidence>
<dbReference type="EMBL" id="AWWV01009227">
    <property type="protein sequence ID" value="OMO87328.1"/>
    <property type="molecule type" value="Genomic_DNA"/>
</dbReference>
<feature type="modified residue" description="N6-(pyridoxal phosphate)lysine" evidence="9">
    <location>
        <position position="77"/>
    </location>
</feature>
<dbReference type="Pfam" id="PF02784">
    <property type="entry name" value="Orn_Arg_deC_N"/>
    <property type="match status" value="1"/>
</dbReference>
<comment type="subunit">
    <text evidence="7">Homodimer. Only the dimer is catalytically active, as the active sites are constructed of residues from both monomers.</text>
</comment>
<evidence type="ECO:0000256" key="7">
    <source>
        <dbReference type="ARBA" id="ARBA00046672"/>
    </source>
</evidence>
<comment type="catalytic activity">
    <reaction evidence="8">
        <text>L-ornithine + H(+) = putrescine + CO2</text>
        <dbReference type="Rhea" id="RHEA:22964"/>
        <dbReference type="ChEBI" id="CHEBI:15378"/>
        <dbReference type="ChEBI" id="CHEBI:16526"/>
        <dbReference type="ChEBI" id="CHEBI:46911"/>
        <dbReference type="ChEBI" id="CHEBI:326268"/>
        <dbReference type="EC" id="4.1.1.17"/>
    </reaction>
</comment>
<dbReference type="InterPro" id="IPR000183">
    <property type="entry name" value="Orn/DAP/Arg_de-COase"/>
</dbReference>
<name>A0A1R3IXK9_COCAP</name>
<keyword evidence="4" id="KW-0456">Lyase</keyword>
<accession>A0A1R3IXK9</accession>
<evidence type="ECO:0000256" key="1">
    <source>
        <dbReference type="ARBA" id="ARBA00001933"/>
    </source>
</evidence>
<dbReference type="InterPro" id="IPR002433">
    <property type="entry name" value="Orn_de-COase"/>
</dbReference>
<dbReference type="Proteomes" id="UP000188268">
    <property type="component" value="Unassembled WGS sequence"/>
</dbReference>
<dbReference type="PROSITE" id="PS00879">
    <property type="entry name" value="ODR_DC_2_2"/>
    <property type="match status" value="1"/>
</dbReference>
<dbReference type="PROSITE" id="PS00878">
    <property type="entry name" value="ODR_DC_2_1"/>
    <property type="match status" value="1"/>
</dbReference>
<dbReference type="GO" id="GO:0004586">
    <property type="term" value="F:ornithine decarboxylase activity"/>
    <property type="evidence" value="ECO:0007669"/>
    <property type="project" value="UniProtKB-EC"/>
</dbReference>
<dbReference type="Gene3D" id="3.20.20.10">
    <property type="entry name" value="Alanine racemase"/>
    <property type="match status" value="1"/>
</dbReference>
<feature type="domain" description="Orn/DAP/Arg decarboxylase 2 C-terminal" evidence="11">
    <location>
        <begin position="48"/>
        <end position="386"/>
    </location>
</feature>
<evidence type="ECO:0000256" key="5">
    <source>
        <dbReference type="ARBA" id="ARBA00034115"/>
    </source>
</evidence>
<dbReference type="CDD" id="cd00622">
    <property type="entry name" value="PLPDE_III_ODC"/>
    <property type="match status" value="1"/>
</dbReference>
<dbReference type="EC" id="4.1.1.17" evidence="6"/>
<dbReference type="AlphaFoldDB" id="A0A1R3IXK9"/>
<gene>
    <name evidence="13" type="ORF">CCACVL1_09126</name>
</gene>
<evidence type="ECO:0000256" key="8">
    <source>
        <dbReference type="ARBA" id="ARBA00049127"/>
    </source>
</evidence>
<comment type="similarity">
    <text evidence="2 10">Belongs to the Orn/Lys/Arg decarboxylase class-II family.</text>
</comment>
<dbReference type="PRINTS" id="PR01182">
    <property type="entry name" value="ORNDCRBXLASE"/>
</dbReference>
<dbReference type="InterPro" id="IPR009006">
    <property type="entry name" value="Ala_racemase/Decarboxylase_C"/>
</dbReference>
<dbReference type="InterPro" id="IPR022657">
    <property type="entry name" value="De-COase2_CS"/>
</dbReference>
<dbReference type="FunFam" id="3.20.20.10:FF:000005">
    <property type="entry name" value="Ornithine decarboxylase"/>
    <property type="match status" value="1"/>
</dbReference>
<dbReference type="InterPro" id="IPR022643">
    <property type="entry name" value="De-COase2_C"/>
</dbReference>
<dbReference type="OMA" id="FNGLYEM"/>
<evidence type="ECO:0000259" key="12">
    <source>
        <dbReference type="Pfam" id="PF02784"/>
    </source>
</evidence>
<dbReference type="InterPro" id="IPR029066">
    <property type="entry name" value="PLP-binding_barrel"/>
</dbReference>
<feature type="domain" description="Orn/DAP/Arg decarboxylase 2 N-terminal" evidence="12">
    <location>
        <begin position="56"/>
        <end position="286"/>
    </location>
</feature>
<dbReference type="UniPathway" id="UPA00535">
    <property type="reaction ID" value="UER00288"/>
</dbReference>
<dbReference type="PRINTS" id="PR01179">
    <property type="entry name" value="ODADCRBXLASE"/>
</dbReference>
<evidence type="ECO:0000313" key="14">
    <source>
        <dbReference type="Proteomes" id="UP000188268"/>
    </source>
</evidence>
<dbReference type="PANTHER" id="PTHR11482:SF6">
    <property type="entry name" value="ORNITHINE DECARBOXYLASE 1-RELATED"/>
    <property type="match status" value="1"/>
</dbReference>
<keyword evidence="14" id="KW-1185">Reference proteome</keyword>
<protein>
    <recommendedName>
        <fullName evidence="6">ornithine decarboxylase</fullName>
        <ecNumber evidence="6">4.1.1.17</ecNumber>
    </recommendedName>
</protein>
<evidence type="ECO:0000313" key="13">
    <source>
        <dbReference type="EMBL" id="OMO87328.1"/>
    </source>
</evidence>
<dbReference type="STRING" id="210143.A0A1R3IXK9"/>
<dbReference type="PANTHER" id="PTHR11482">
    <property type="entry name" value="ARGININE/DIAMINOPIMELATE/ORNITHINE DECARBOXYLASE"/>
    <property type="match status" value="1"/>
</dbReference>
<organism evidence="13 14">
    <name type="scientific">Corchorus capsularis</name>
    <name type="common">Jute</name>
    <dbReference type="NCBI Taxonomy" id="210143"/>
    <lineage>
        <taxon>Eukaryota</taxon>
        <taxon>Viridiplantae</taxon>
        <taxon>Streptophyta</taxon>
        <taxon>Embryophyta</taxon>
        <taxon>Tracheophyta</taxon>
        <taxon>Spermatophyta</taxon>
        <taxon>Magnoliopsida</taxon>
        <taxon>eudicotyledons</taxon>
        <taxon>Gunneridae</taxon>
        <taxon>Pentapetalae</taxon>
        <taxon>rosids</taxon>
        <taxon>malvids</taxon>
        <taxon>Malvales</taxon>
        <taxon>Malvaceae</taxon>
        <taxon>Grewioideae</taxon>
        <taxon>Apeibeae</taxon>
        <taxon>Corchorus</taxon>
    </lineage>
</organism>
<dbReference type="InterPro" id="IPR022644">
    <property type="entry name" value="De-COase2_N"/>
</dbReference>
<comment type="caution">
    <text evidence="13">The sequence shown here is derived from an EMBL/GenBank/DDBJ whole genome shotgun (WGS) entry which is preliminary data.</text>
</comment>
<evidence type="ECO:0000256" key="10">
    <source>
        <dbReference type="RuleBase" id="RU003737"/>
    </source>
</evidence>
<reference evidence="13 14" key="1">
    <citation type="submission" date="2013-09" db="EMBL/GenBank/DDBJ databases">
        <title>Corchorus capsularis genome sequencing.</title>
        <authorList>
            <person name="Alam M."/>
            <person name="Haque M.S."/>
            <person name="Islam M.S."/>
            <person name="Emdad E.M."/>
            <person name="Islam M.M."/>
            <person name="Ahmed B."/>
            <person name="Halim A."/>
            <person name="Hossen Q.M.M."/>
            <person name="Hossain M.Z."/>
            <person name="Ahmed R."/>
            <person name="Khan M.M."/>
            <person name="Islam R."/>
            <person name="Rashid M.M."/>
            <person name="Khan S.A."/>
            <person name="Rahman M.S."/>
            <person name="Alam M."/>
        </authorList>
    </citation>
    <scope>NUCLEOTIDE SEQUENCE [LARGE SCALE GENOMIC DNA]</scope>
    <source>
        <strain evidence="14">cv. CVL-1</strain>
        <tissue evidence="13">Whole seedling</tissue>
    </source>
</reference>
<dbReference type="GO" id="GO:0005737">
    <property type="term" value="C:cytoplasm"/>
    <property type="evidence" value="ECO:0007669"/>
    <property type="project" value="TreeGrafter"/>
</dbReference>
<dbReference type="Pfam" id="PF00278">
    <property type="entry name" value="Orn_DAP_Arg_deC"/>
    <property type="match status" value="1"/>
</dbReference>